<feature type="region of interest" description="Disordered" evidence="1">
    <location>
        <begin position="1"/>
        <end position="34"/>
    </location>
</feature>
<reference evidence="2" key="1">
    <citation type="submission" date="2022-05" db="EMBL/GenBank/DDBJ databases">
        <authorList>
            <person name="Okamura Y."/>
        </authorList>
    </citation>
    <scope>NUCLEOTIDE SEQUENCE</scope>
</reference>
<proteinExistence type="predicted"/>
<dbReference type="AlphaFoldDB" id="A0A9P0TEI2"/>
<comment type="caution">
    <text evidence="2">The sequence shown here is derived from an EMBL/GenBank/DDBJ whole genome shotgun (WGS) entry which is preliminary data.</text>
</comment>
<accession>A0A9P0TEI2</accession>
<gene>
    <name evidence="2" type="ORF">PIBRA_LOCUS6831</name>
</gene>
<evidence type="ECO:0000313" key="3">
    <source>
        <dbReference type="Proteomes" id="UP001152562"/>
    </source>
</evidence>
<dbReference type="Gene3D" id="3.60.10.10">
    <property type="entry name" value="Endonuclease/exonuclease/phosphatase"/>
    <property type="match status" value="1"/>
</dbReference>
<dbReference type="InterPro" id="IPR036691">
    <property type="entry name" value="Endo/exonu/phosph_ase_sf"/>
</dbReference>
<evidence type="ECO:0000313" key="2">
    <source>
        <dbReference type="EMBL" id="CAH4030153.1"/>
    </source>
</evidence>
<name>A0A9P0TEI2_PIEBR</name>
<protein>
    <submittedName>
        <fullName evidence="2">Uncharacterized protein</fullName>
    </submittedName>
</protein>
<dbReference type="EMBL" id="CALOZG010000010">
    <property type="protein sequence ID" value="CAH4030153.1"/>
    <property type="molecule type" value="Genomic_DNA"/>
</dbReference>
<sequence length="185" mass="20784">MKMQFKQRLPQGGTTRFRCGESPSERPSSEQSVFGGGCTGCPSYSGVGKNCSKNYKFRSRGKRKNLPKASPSTLSVDFTNVRGLNSNLNAVHFHLETAKPALFFLTETQISFPADTSYLSYPGYKLEHSFVPRAGVCVYVREDICSRRLGSLEGRDLSSLWLRVDCDDHPRFYACLFPARRGSYR</sequence>
<keyword evidence="3" id="KW-1185">Reference proteome</keyword>
<dbReference type="Proteomes" id="UP001152562">
    <property type="component" value="Unassembled WGS sequence"/>
</dbReference>
<organism evidence="2 3">
    <name type="scientific">Pieris brassicae</name>
    <name type="common">White butterfly</name>
    <name type="synonym">Large white butterfly</name>
    <dbReference type="NCBI Taxonomy" id="7116"/>
    <lineage>
        <taxon>Eukaryota</taxon>
        <taxon>Metazoa</taxon>
        <taxon>Ecdysozoa</taxon>
        <taxon>Arthropoda</taxon>
        <taxon>Hexapoda</taxon>
        <taxon>Insecta</taxon>
        <taxon>Pterygota</taxon>
        <taxon>Neoptera</taxon>
        <taxon>Endopterygota</taxon>
        <taxon>Lepidoptera</taxon>
        <taxon>Glossata</taxon>
        <taxon>Ditrysia</taxon>
        <taxon>Papilionoidea</taxon>
        <taxon>Pieridae</taxon>
        <taxon>Pierinae</taxon>
        <taxon>Pieris</taxon>
    </lineage>
</organism>
<dbReference type="SUPFAM" id="SSF56219">
    <property type="entry name" value="DNase I-like"/>
    <property type="match status" value="1"/>
</dbReference>
<evidence type="ECO:0000256" key="1">
    <source>
        <dbReference type="SAM" id="MobiDB-lite"/>
    </source>
</evidence>